<keyword evidence="1" id="KW-0812">Transmembrane</keyword>
<evidence type="ECO:0000259" key="2">
    <source>
        <dbReference type="Pfam" id="PF07715"/>
    </source>
</evidence>
<dbReference type="STRING" id="550983.A4R26_21550"/>
<name>A0A1V9FKV5_9BACT</name>
<dbReference type="OrthoDB" id="7432683at2"/>
<dbReference type="InterPro" id="IPR008969">
    <property type="entry name" value="CarboxyPept-like_regulatory"/>
</dbReference>
<keyword evidence="1" id="KW-0998">Cell outer membrane</keyword>
<keyword evidence="4" id="KW-1185">Reference proteome</keyword>
<dbReference type="SUPFAM" id="SSF56935">
    <property type="entry name" value="Porins"/>
    <property type="match status" value="1"/>
</dbReference>
<proteinExistence type="inferred from homology"/>
<dbReference type="InterPro" id="IPR023997">
    <property type="entry name" value="TonB-dep_OMP_SusC/RagA_CS"/>
</dbReference>
<sequence>MIKTTMVLVMICCVCIVKGQFNGSKSGRISLEDFLKSYMQATNAEIVAREGLVKRRGDPVDLKQLPRDPDSALVYVFNNQRNLTFEITGPKIISVIKKQGNKYIPFPNPAGCPLLRGIIINTEGEDLSEASLTIPGSKNGTTSNNEGKFSITRCRGEKLVVSHIGYKQQEIEWEETNWLTIKLEKKISVNEAHTVTGYRTEGKYTGLPVPYKYKPDLAINTNLFENIKGQYSSLTNHSSSGAPGASQILNIRGYSSIGQVAGWSNRPSDEPLVIINGVPINLRPINVFPAMGRNPQGEGISGTGFNPLSGINPLDIESIQVLKDVANTSIYGSRGSNGVIVIRTKKASDTSLQITFSSFTGVGFSTRAMTPMNTRQFLDMRYQAF</sequence>
<dbReference type="InterPro" id="IPR039426">
    <property type="entry name" value="TonB-dep_rcpt-like"/>
</dbReference>
<dbReference type="NCBIfam" id="TIGR04057">
    <property type="entry name" value="SusC_RagA_signa"/>
    <property type="match status" value="1"/>
</dbReference>
<evidence type="ECO:0000313" key="4">
    <source>
        <dbReference type="Proteomes" id="UP000192276"/>
    </source>
</evidence>
<gene>
    <name evidence="3" type="ORF">A4R26_21550</name>
</gene>
<dbReference type="EMBL" id="LWBP01000185">
    <property type="protein sequence ID" value="OQP58978.1"/>
    <property type="molecule type" value="Genomic_DNA"/>
</dbReference>
<comment type="similarity">
    <text evidence="1">Belongs to the TonB-dependent receptor family.</text>
</comment>
<protein>
    <recommendedName>
        <fullName evidence="2">TonB-dependent receptor plug domain-containing protein</fullName>
    </recommendedName>
</protein>
<dbReference type="AlphaFoldDB" id="A0A1V9FKV5"/>
<dbReference type="GO" id="GO:0009279">
    <property type="term" value="C:cell outer membrane"/>
    <property type="evidence" value="ECO:0007669"/>
    <property type="project" value="UniProtKB-SubCell"/>
</dbReference>
<reference evidence="4" key="1">
    <citation type="submission" date="2016-04" db="EMBL/GenBank/DDBJ databases">
        <authorList>
            <person name="Chen L."/>
            <person name="Zhuang W."/>
            <person name="Wang G."/>
        </authorList>
    </citation>
    <scope>NUCLEOTIDE SEQUENCE [LARGE SCALE GENOMIC DNA]</scope>
    <source>
        <strain evidence="4">208</strain>
    </source>
</reference>
<dbReference type="Proteomes" id="UP000192276">
    <property type="component" value="Unassembled WGS sequence"/>
</dbReference>
<dbReference type="Gene3D" id="2.170.130.10">
    <property type="entry name" value="TonB-dependent receptor, plug domain"/>
    <property type="match status" value="1"/>
</dbReference>
<accession>A0A1V9FKV5</accession>
<evidence type="ECO:0000313" key="3">
    <source>
        <dbReference type="EMBL" id="OQP58978.1"/>
    </source>
</evidence>
<keyword evidence="1" id="KW-0472">Membrane</keyword>
<dbReference type="InterPro" id="IPR012910">
    <property type="entry name" value="Plug_dom"/>
</dbReference>
<feature type="domain" description="TonB-dependent receptor plug" evidence="2">
    <location>
        <begin position="233"/>
        <end position="339"/>
    </location>
</feature>
<dbReference type="Pfam" id="PF13715">
    <property type="entry name" value="CarbopepD_reg_2"/>
    <property type="match status" value="1"/>
</dbReference>
<comment type="caution">
    <text evidence="3">The sequence shown here is derived from an EMBL/GenBank/DDBJ whole genome shotgun (WGS) entry which is preliminary data.</text>
</comment>
<dbReference type="PROSITE" id="PS52016">
    <property type="entry name" value="TONB_DEPENDENT_REC_3"/>
    <property type="match status" value="1"/>
</dbReference>
<dbReference type="RefSeq" id="WP_081164660.1">
    <property type="nucleotide sequence ID" value="NZ_LWBP01000185.1"/>
</dbReference>
<evidence type="ECO:0000256" key="1">
    <source>
        <dbReference type="PROSITE-ProRule" id="PRU01360"/>
    </source>
</evidence>
<dbReference type="Pfam" id="PF07715">
    <property type="entry name" value="Plug"/>
    <property type="match status" value="1"/>
</dbReference>
<keyword evidence="1" id="KW-1134">Transmembrane beta strand</keyword>
<keyword evidence="1" id="KW-0813">Transport</keyword>
<dbReference type="InterPro" id="IPR037066">
    <property type="entry name" value="Plug_dom_sf"/>
</dbReference>
<organism evidence="3 4">
    <name type="scientific">Niastella populi</name>
    <dbReference type="NCBI Taxonomy" id="550983"/>
    <lineage>
        <taxon>Bacteria</taxon>
        <taxon>Pseudomonadati</taxon>
        <taxon>Bacteroidota</taxon>
        <taxon>Chitinophagia</taxon>
        <taxon>Chitinophagales</taxon>
        <taxon>Chitinophagaceae</taxon>
        <taxon>Niastella</taxon>
    </lineage>
</organism>
<dbReference type="SUPFAM" id="SSF49464">
    <property type="entry name" value="Carboxypeptidase regulatory domain-like"/>
    <property type="match status" value="1"/>
</dbReference>
<comment type="subcellular location">
    <subcellularLocation>
        <location evidence="1">Cell outer membrane</location>
        <topology evidence="1">Multi-pass membrane protein</topology>
    </subcellularLocation>
</comment>